<evidence type="ECO:0000313" key="3">
    <source>
        <dbReference type="Proteomes" id="UP000193642"/>
    </source>
</evidence>
<evidence type="ECO:0000313" key="2">
    <source>
        <dbReference type="EMBL" id="ORY49474.1"/>
    </source>
</evidence>
<dbReference type="EMBL" id="MCGO01000009">
    <property type="protein sequence ID" value="ORY49474.1"/>
    <property type="molecule type" value="Genomic_DNA"/>
</dbReference>
<dbReference type="Proteomes" id="UP000193642">
    <property type="component" value="Unassembled WGS sequence"/>
</dbReference>
<feature type="chain" id="PRO_5012056294" evidence="1">
    <location>
        <begin position="22"/>
        <end position="374"/>
    </location>
</feature>
<dbReference type="Pfam" id="PF11901">
    <property type="entry name" value="DM9"/>
    <property type="match status" value="1"/>
</dbReference>
<name>A0A1Y2CRK3_9FUNG</name>
<keyword evidence="3" id="KW-1185">Reference proteome</keyword>
<reference evidence="2 3" key="1">
    <citation type="submission" date="2016-07" db="EMBL/GenBank/DDBJ databases">
        <title>Pervasive Adenine N6-methylation of Active Genes in Fungi.</title>
        <authorList>
            <consortium name="DOE Joint Genome Institute"/>
            <person name="Mondo S.J."/>
            <person name="Dannebaum R.O."/>
            <person name="Kuo R.C."/>
            <person name="Labutti K."/>
            <person name="Haridas S."/>
            <person name="Kuo A."/>
            <person name="Salamov A."/>
            <person name="Ahrendt S.R."/>
            <person name="Lipzen A."/>
            <person name="Sullivan W."/>
            <person name="Andreopoulos W.B."/>
            <person name="Clum A."/>
            <person name="Lindquist E."/>
            <person name="Daum C."/>
            <person name="Ramamoorthy G.K."/>
            <person name="Gryganskyi A."/>
            <person name="Culley D."/>
            <person name="Magnuson J.K."/>
            <person name="James T.Y."/>
            <person name="O'Malley M.A."/>
            <person name="Stajich J.E."/>
            <person name="Spatafora J.W."/>
            <person name="Visel A."/>
            <person name="Grigoriev I.V."/>
        </authorList>
    </citation>
    <scope>NUCLEOTIDE SEQUENCE [LARGE SCALE GENOMIC DNA]</scope>
    <source>
        <strain evidence="2 3">JEL800</strain>
    </source>
</reference>
<dbReference type="PANTHER" id="PTHR31649:SF1">
    <property type="entry name" value="FARNESOIC ACID O-METHYL TRANSFERASE DOMAIN-CONTAINING PROTEIN"/>
    <property type="match status" value="1"/>
</dbReference>
<sequence>MLASWLTSLSCLLTVWKRVKVAGYVYSKVLPIDHPTEPGSFHLGPQIRDFAAVVNEGDSDVGICPLTPSERAFMEKRLKDNPNLLLDLYNYYKDFGYPITNILPVIASASKSLYEDLEYFNSITTSFFPHPSQSKKDTVFCSELVSIIYKTIGYKTFNLSSPDTFTPLALEVAPEFGSKVHYAKENKTLLLTNDGKTVSANPLATRAQLKIEAMKLHDHWIQMPPGGGVPPHAQKIGNDHDGVEIYVARVKIGGDYRLGKIRAGAQFPIVNYFRRKVEIKYGHEVLASLEDTVWVEDRDGHAPVNAVEAGVEDDGTLFYVARVAIGFSAMIVGYDAYTGPYSCGGVAVNLKGAKVPYDGEEYHATKYQVLCHRV</sequence>
<gene>
    <name evidence="2" type="ORF">BCR33DRAFT_713785</name>
</gene>
<dbReference type="InterPro" id="IPR006616">
    <property type="entry name" value="DM9_repeat"/>
</dbReference>
<comment type="caution">
    <text evidence="2">The sequence shown here is derived from an EMBL/GenBank/DDBJ whole genome shotgun (WGS) entry which is preliminary data.</text>
</comment>
<feature type="signal peptide" evidence="1">
    <location>
        <begin position="1"/>
        <end position="21"/>
    </location>
</feature>
<proteinExistence type="predicted"/>
<evidence type="ECO:0000256" key="1">
    <source>
        <dbReference type="SAM" id="SignalP"/>
    </source>
</evidence>
<dbReference type="OrthoDB" id="2142040at2759"/>
<organism evidence="2 3">
    <name type="scientific">Rhizoclosmatium globosum</name>
    <dbReference type="NCBI Taxonomy" id="329046"/>
    <lineage>
        <taxon>Eukaryota</taxon>
        <taxon>Fungi</taxon>
        <taxon>Fungi incertae sedis</taxon>
        <taxon>Chytridiomycota</taxon>
        <taxon>Chytridiomycota incertae sedis</taxon>
        <taxon>Chytridiomycetes</taxon>
        <taxon>Chytridiales</taxon>
        <taxon>Chytriomycetaceae</taxon>
        <taxon>Rhizoclosmatium</taxon>
    </lineage>
</organism>
<dbReference type="AlphaFoldDB" id="A0A1Y2CRK3"/>
<keyword evidence="1" id="KW-0732">Signal</keyword>
<dbReference type="SMART" id="SM00696">
    <property type="entry name" value="DM9"/>
    <property type="match status" value="2"/>
</dbReference>
<dbReference type="PANTHER" id="PTHR31649">
    <property type="entry name" value="AGAP009604-PA"/>
    <property type="match status" value="1"/>
</dbReference>
<protein>
    <submittedName>
        <fullName evidence="2">Uncharacterized protein</fullName>
    </submittedName>
</protein>
<accession>A0A1Y2CRK3</accession>